<evidence type="ECO:0000313" key="2">
    <source>
        <dbReference type="EMBL" id="MBS4536970.1"/>
    </source>
</evidence>
<name>A0A942US77_9FIRM</name>
<dbReference type="PANTHER" id="PTHR41324">
    <property type="entry name" value="MEMBRANE PROTEIN-RELATED"/>
    <property type="match status" value="1"/>
</dbReference>
<dbReference type="InterPro" id="IPR018710">
    <property type="entry name" value="DUF2232"/>
</dbReference>
<keyword evidence="1" id="KW-0472">Membrane</keyword>
<feature type="transmembrane region" description="Helical" evidence="1">
    <location>
        <begin position="170"/>
        <end position="193"/>
    </location>
</feature>
<accession>A0A942US77</accession>
<evidence type="ECO:0000313" key="3">
    <source>
        <dbReference type="Proteomes" id="UP000724672"/>
    </source>
</evidence>
<organism evidence="2 3">
    <name type="scientific">Anaeromonas frigoriresistens</name>
    <dbReference type="NCBI Taxonomy" id="2683708"/>
    <lineage>
        <taxon>Bacteria</taxon>
        <taxon>Bacillati</taxon>
        <taxon>Bacillota</taxon>
        <taxon>Tissierellia</taxon>
        <taxon>Tissierellales</taxon>
        <taxon>Thermohalobacteraceae</taxon>
        <taxon>Anaeromonas</taxon>
    </lineage>
</organism>
<feature type="transmembrane region" description="Helical" evidence="1">
    <location>
        <begin position="99"/>
        <end position="124"/>
    </location>
</feature>
<dbReference type="Proteomes" id="UP000724672">
    <property type="component" value="Unassembled WGS sequence"/>
</dbReference>
<keyword evidence="1" id="KW-1133">Transmembrane helix</keyword>
<keyword evidence="1" id="KW-0812">Transmembrane</keyword>
<sequence length="315" mass="35568">MNLNDKTTMITESAVIVTLMTIFVFLGLYLMPIILFLYPIPFVILGVRHNVKSSMVTMLASFILVAILIDPLTSVFVTVMLGLLAIILPFMINREYSSYNIIVVGTLGSFLSIATTLIVSGYVVGVKFYDMLKLNFDSILNTQKNLLNEMDLSSYQVEEMIDIFSQGFDYTLLIFPTVLILFSLFNTYINYWISAAVLKRLKYKDIKVPIFSNFRLPSNIILGIAVIGIGASIINYYKLFYYDTITLNIYVLAMFIFFLQGLAVIMYLLNKTKIRSILKGFIIGILVLSGGLMPIIALIGLVDTIFDFRRKKGVN</sequence>
<dbReference type="EMBL" id="WSFT01000007">
    <property type="protein sequence ID" value="MBS4536970.1"/>
    <property type="molecule type" value="Genomic_DNA"/>
</dbReference>
<feature type="transmembrane region" description="Helical" evidence="1">
    <location>
        <begin position="281"/>
        <end position="302"/>
    </location>
</feature>
<dbReference type="PANTHER" id="PTHR41324:SF1">
    <property type="entry name" value="DUF2232 DOMAIN-CONTAINING PROTEIN"/>
    <property type="match status" value="1"/>
</dbReference>
<feature type="transmembrane region" description="Helical" evidence="1">
    <location>
        <begin position="214"/>
        <end position="237"/>
    </location>
</feature>
<feature type="transmembrane region" description="Helical" evidence="1">
    <location>
        <begin position="15"/>
        <end position="38"/>
    </location>
</feature>
<comment type="caution">
    <text evidence="2">The sequence shown here is derived from an EMBL/GenBank/DDBJ whole genome shotgun (WGS) entry which is preliminary data.</text>
</comment>
<gene>
    <name evidence="2" type="ORF">GOQ27_00765</name>
</gene>
<feature type="transmembrane region" description="Helical" evidence="1">
    <location>
        <begin position="249"/>
        <end position="269"/>
    </location>
</feature>
<dbReference type="Pfam" id="PF09991">
    <property type="entry name" value="DUF2232"/>
    <property type="match status" value="1"/>
</dbReference>
<proteinExistence type="predicted"/>
<reference evidence="2" key="1">
    <citation type="submission" date="2019-12" db="EMBL/GenBank/DDBJ databases">
        <title>Clostridiaceae gen. nov. sp. nov., isolated from sediment in Xinjiang, China.</title>
        <authorList>
            <person name="Zhang R."/>
        </authorList>
    </citation>
    <scope>NUCLEOTIDE SEQUENCE</scope>
    <source>
        <strain evidence="2">D2Q-11</strain>
    </source>
</reference>
<evidence type="ECO:0000256" key="1">
    <source>
        <dbReference type="SAM" id="Phobius"/>
    </source>
</evidence>
<keyword evidence="3" id="KW-1185">Reference proteome</keyword>
<protein>
    <submittedName>
        <fullName evidence="2">YybS family protein</fullName>
    </submittedName>
</protein>
<feature type="transmembrane region" description="Helical" evidence="1">
    <location>
        <begin position="50"/>
        <end position="69"/>
    </location>
</feature>
<dbReference type="RefSeq" id="WP_203364903.1">
    <property type="nucleotide sequence ID" value="NZ_WSFT01000007.1"/>
</dbReference>
<dbReference type="AlphaFoldDB" id="A0A942US77"/>